<dbReference type="GO" id="GO:0004671">
    <property type="term" value="F:protein C-terminal S-isoprenylcysteine carboxyl O-methyltransferase activity"/>
    <property type="evidence" value="ECO:0007669"/>
    <property type="project" value="UniProtKB-EC"/>
</dbReference>
<organism evidence="7 8">
    <name type="scientific">Edaphochlamys debaryana</name>
    <dbReference type="NCBI Taxonomy" id="47281"/>
    <lineage>
        <taxon>Eukaryota</taxon>
        <taxon>Viridiplantae</taxon>
        <taxon>Chlorophyta</taxon>
        <taxon>core chlorophytes</taxon>
        <taxon>Chlorophyceae</taxon>
        <taxon>CS clade</taxon>
        <taxon>Chlamydomonadales</taxon>
        <taxon>Chlamydomonadales incertae sedis</taxon>
        <taxon>Edaphochlamys</taxon>
    </lineage>
</organism>
<comment type="subcellular location">
    <subcellularLocation>
        <location evidence="5">Endoplasmic reticulum membrane</location>
        <topology evidence="5">Multi-pass membrane protein</topology>
    </subcellularLocation>
    <subcellularLocation>
        <location evidence="1">Membrane</location>
        <topology evidence="1">Multi-pass membrane protein</topology>
    </subcellularLocation>
</comment>
<evidence type="ECO:0000256" key="2">
    <source>
        <dbReference type="ARBA" id="ARBA00022692"/>
    </source>
</evidence>
<reference evidence="7" key="1">
    <citation type="journal article" date="2020" name="bioRxiv">
        <title>Comparative genomics of Chlamydomonas.</title>
        <authorList>
            <person name="Craig R.J."/>
            <person name="Hasan A.R."/>
            <person name="Ness R.W."/>
            <person name="Keightley P.D."/>
        </authorList>
    </citation>
    <scope>NUCLEOTIDE SEQUENCE</scope>
    <source>
        <strain evidence="7">CCAP 11/70</strain>
    </source>
</reference>
<dbReference type="PANTHER" id="PTHR12714:SF26">
    <property type="entry name" value="ISOPRENYLCYSTEINE CARBOXYLMETHYLTRANSFERASE FAMILY PROTEIN"/>
    <property type="match status" value="1"/>
</dbReference>
<evidence type="ECO:0000256" key="6">
    <source>
        <dbReference type="SAM" id="MobiDB-lite"/>
    </source>
</evidence>
<evidence type="ECO:0000313" key="7">
    <source>
        <dbReference type="EMBL" id="KAG2495239.1"/>
    </source>
</evidence>
<feature type="transmembrane region" description="Helical" evidence="5">
    <location>
        <begin position="205"/>
        <end position="227"/>
    </location>
</feature>
<dbReference type="Proteomes" id="UP000612055">
    <property type="component" value="Unassembled WGS sequence"/>
</dbReference>
<keyword evidence="4 5" id="KW-0472">Membrane</keyword>
<keyword evidence="5" id="KW-0256">Endoplasmic reticulum</keyword>
<dbReference type="OrthoDB" id="422086at2759"/>
<feature type="transmembrane region" description="Helical" evidence="5">
    <location>
        <begin position="164"/>
        <end position="184"/>
    </location>
</feature>
<dbReference type="Gene3D" id="1.20.120.1630">
    <property type="match status" value="1"/>
</dbReference>
<keyword evidence="5" id="KW-0949">S-adenosyl-L-methionine</keyword>
<dbReference type="InterPro" id="IPR007269">
    <property type="entry name" value="ICMT_MeTrfase"/>
</dbReference>
<dbReference type="GO" id="GO:0005789">
    <property type="term" value="C:endoplasmic reticulum membrane"/>
    <property type="evidence" value="ECO:0007669"/>
    <property type="project" value="UniProtKB-SubCell"/>
</dbReference>
<evidence type="ECO:0000256" key="4">
    <source>
        <dbReference type="ARBA" id="ARBA00023136"/>
    </source>
</evidence>
<comment type="cofactor">
    <cofactor evidence="5">
        <name>Zn(2+)</name>
        <dbReference type="ChEBI" id="CHEBI:29105"/>
    </cofactor>
    <text evidence="5">Divalent metal cations. Probably Zn(2+).</text>
</comment>
<feature type="region of interest" description="Disordered" evidence="6">
    <location>
        <begin position="69"/>
        <end position="93"/>
    </location>
</feature>
<keyword evidence="5" id="KW-0808">Transferase</keyword>
<keyword evidence="3 5" id="KW-1133">Transmembrane helix</keyword>
<name>A0A835Y501_9CHLO</name>
<protein>
    <recommendedName>
        <fullName evidence="5">Protein-S-isoprenylcysteine O-methyltransferase</fullName>
        <ecNumber evidence="5">2.1.1.100</ecNumber>
    </recommendedName>
</protein>
<feature type="transmembrane region" description="Helical" evidence="5">
    <location>
        <begin position="140"/>
        <end position="158"/>
    </location>
</feature>
<dbReference type="EMBL" id="JAEHOE010000025">
    <property type="protein sequence ID" value="KAG2495239.1"/>
    <property type="molecule type" value="Genomic_DNA"/>
</dbReference>
<comment type="caution">
    <text evidence="5">Lacks conserved residue(s) required for the propagation of feature annotation.</text>
</comment>
<dbReference type="Pfam" id="PF04140">
    <property type="entry name" value="ICMT"/>
    <property type="match status" value="1"/>
</dbReference>
<dbReference type="PANTHER" id="PTHR12714">
    <property type="entry name" value="PROTEIN-S ISOPRENYLCYSTEINE O-METHYLTRANSFERASE"/>
    <property type="match status" value="1"/>
</dbReference>
<dbReference type="GO" id="GO:0032259">
    <property type="term" value="P:methylation"/>
    <property type="evidence" value="ECO:0007669"/>
    <property type="project" value="UniProtKB-KW"/>
</dbReference>
<proteinExistence type="inferred from homology"/>
<evidence type="ECO:0000256" key="3">
    <source>
        <dbReference type="ARBA" id="ARBA00022989"/>
    </source>
</evidence>
<keyword evidence="5" id="KW-0489">Methyltransferase</keyword>
<evidence type="ECO:0000256" key="1">
    <source>
        <dbReference type="ARBA" id="ARBA00004141"/>
    </source>
</evidence>
<comment type="similarity">
    <text evidence="5">Belongs to the class VI-like SAM-binding methyltransferase superfamily. Isoprenylcysteine carboxyl methyltransferase family.</text>
</comment>
<dbReference type="EC" id="2.1.1.100" evidence="5"/>
<comment type="catalytic activity">
    <reaction evidence="5">
        <text>[protein]-C-terminal S-[(2E,6E)-farnesyl]-L-cysteine + S-adenosyl-L-methionine = [protein]-C-terminal S-[(2E,6E)-farnesyl]-L-cysteine methyl ester + S-adenosyl-L-homocysteine</text>
        <dbReference type="Rhea" id="RHEA:21672"/>
        <dbReference type="Rhea" id="RHEA-COMP:12125"/>
        <dbReference type="Rhea" id="RHEA-COMP:12126"/>
        <dbReference type="ChEBI" id="CHEBI:57856"/>
        <dbReference type="ChEBI" id="CHEBI:59789"/>
        <dbReference type="ChEBI" id="CHEBI:90510"/>
        <dbReference type="ChEBI" id="CHEBI:90511"/>
        <dbReference type="EC" id="2.1.1.100"/>
    </reaction>
</comment>
<accession>A0A835Y501</accession>
<evidence type="ECO:0000313" key="8">
    <source>
        <dbReference type="Proteomes" id="UP000612055"/>
    </source>
</evidence>
<keyword evidence="2 5" id="KW-0812">Transmembrane</keyword>
<comment type="caution">
    <text evidence="7">The sequence shown here is derived from an EMBL/GenBank/DDBJ whole genome shotgun (WGS) entry which is preliminary data.</text>
</comment>
<gene>
    <name evidence="7" type="ORF">HYH03_006512</name>
</gene>
<keyword evidence="8" id="KW-1185">Reference proteome</keyword>
<sequence>MQVASLAQRHAAPLRWSRRTQPCVGRRTLLIPLLVARPATATNPTDEAAASGNEEEVARAATLIDTAAPAASDAVEGTGADGAVRAKAGDAGEEVEEAPTALSHPLEDVPEELEDDFIGSKELVSELTDPSALGKRGEGILLVQVVAIGMLLFPPIALKGIVDFAAIMALVGGAVFLLSALFALGRAFNPLPQPRKRHHLVVSGIYGYARHPMYAGLLLCALGITILTRNETRLALTLFLWWILEKKLSMEEQALTDRYAAYAEYKEKVKKFIPFVY</sequence>
<evidence type="ECO:0000256" key="5">
    <source>
        <dbReference type="RuleBase" id="RU362022"/>
    </source>
</evidence>
<dbReference type="AlphaFoldDB" id="A0A835Y501"/>